<accession>A0A914UTU2</accession>
<reference evidence="3" key="1">
    <citation type="submission" date="2022-11" db="UniProtKB">
        <authorList>
            <consortium name="WormBaseParasite"/>
        </authorList>
    </citation>
    <scope>IDENTIFICATION</scope>
</reference>
<evidence type="ECO:0000313" key="3">
    <source>
        <dbReference type="WBParaSite" id="PSAMB.scaffold12560size2708.g34937.t1"/>
    </source>
</evidence>
<keyword evidence="2" id="KW-1185">Reference proteome</keyword>
<name>A0A914UTU2_9BILA</name>
<organism evidence="2 3">
    <name type="scientific">Plectus sambesii</name>
    <dbReference type="NCBI Taxonomy" id="2011161"/>
    <lineage>
        <taxon>Eukaryota</taxon>
        <taxon>Metazoa</taxon>
        <taxon>Ecdysozoa</taxon>
        <taxon>Nematoda</taxon>
        <taxon>Chromadorea</taxon>
        <taxon>Plectida</taxon>
        <taxon>Plectina</taxon>
        <taxon>Plectoidea</taxon>
        <taxon>Plectidae</taxon>
        <taxon>Plectus</taxon>
    </lineage>
</organism>
<evidence type="ECO:0000256" key="1">
    <source>
        <dbReference type="SAM" id="MobiDB-lite"/>
    </source>
</evidence>
<dbReference type="Proteomes" id="UP000887566">
    <property type="component" value="Unplaced"/>
</dbReference>
<dbReference type="WBParaSite" id="PSAMB.scaffold12560size2708.g34937.t1">
    <property type="protein sequence ID" value="PSAMB.scaffold12560size2708.g34937.t1"/>
    <property type="gene ID" value="PSAMB.scaffold12560size2708.g34937"/>
</dbReference>
<protein>
    <submittedName>
        <fullName evidence="3">Uncharacterized protein</fullName>
    </submittedName>
</protein>
<feature type="region of interest" description="Disordered" evidence="1">
    <location>
        <begin position="24"/>
        <end position="77"/>
    </location>
</feature>
<proteinExistence type="predicted"/>
<evidence type="ECO:0000313" key="2">
    <source>
        <dbReference type="Proteomes" id="UP000887566"/>
    </source>
</evidence>
<dbReference type="AlphaFoldDB" id="A0A914UTU2"/>
<sequence>MSRPAWPNGASFSTGAAATRAYDPEDYPTYAAPSTVGTGVTSPLRSHHNGTVLSKNGSTPRPASSLYLPNKKLKKSR</sequence>
<feature type="compositionally biased region" description="Polar residues" evidence="1">
    <location>
        <begin position="35"/>
        <end position="62"/>
    </location>
</feature>